<gene>
    <name evidence="3" type="ORF">FHW37_101134</name>
</gene>
<dbReference type="EMBL" id="VIWP01000001">
    <property type="protein sequence ID" value="TWF58330.1"/>
    <property type="molecule type" value="Genomic_DNA"/>
</dbReference>
<dbReference type="NCBIfam" id="TIGR03510">
    <property type="entry name" value="XapX"/>
    <property type="match status" value="1"/>
</dbReference>
<organism evidence="3 4">
    <name type="scientific">Neorhizobium alkalisoli</name>
    <dbReference type="NCBI Taxonomy" id="528178"/>
    <lineage>
        <taxon>Bacteria</taxon>
        <taxon>Pseudomonadati</taxon>
        <taxon>Pseudomonadota</taxon>
        <taxon>Alphaproteobacteria</taxon>
        <taxon>Hyphomicrobiales</taxon>
        <taxon>Rhizobiaceae</taxon>
        <taxon>Rhizobium/Agrobacterium group</taxon>
        <taxon>Neorhizobium</taxon>
    </lineage>
</organism>
<dbReference type="InterPro" id="IPR020017">
    <property type="entry name" value="XapX_domain"/>
</dbReference>
<evidence type="ECO:0000256" key="2">
    <source>
        <dbReference type="SAM" id="Phobius"/>
    </source>
</evidence>
<dbReference type="AlphaFoldDB" id="A0A561R6V3"/>
<feature type="region of interest" description="Disordered" evidence="1">
    <location>
        <begin position="75"/>
        <end position="96"/>
    </location>
</feature>
<name>A0A561R6V3_9HYPH</name>
<proteinExistence type="predicted"/>
<keyword evidence="2" id="KW-1133">Transmembrane helix</keyword>
<protein>
    <submittedName>
        <fullName evidence="3">XapX domain-containing protein</fullName>
    </submittedName>
</protein>
<evidence type="ECO:0000313" key="4">
    <source>
        <dbReference type="Proteomes" id="UP000320653"/>
    </source>
</evidence>
<sequence length="96" mass="10193">MKVYLFSLGAGLLVGIIYSLLNVRSPAPPVVALIGLLGILVGEQIVPLAKSVWAREPAALSWLQQVKPHMFGHMPKGGEKPAALASVNQPKADDKI</sequence>
<feature type="transmembrane region" description="Helical" evidence="2">
    <location>
        <begin position="29"/>
        <end position="49"/>
    </location>
</feature>
<evidence type="ECO:0000313" key="3">
    <source>
        <dbReference type="EMBL" id="TWF58330.1"/>
    </source>
</evidence>
<dbReference type="RefSeq" id="WP_145631272.1">
    <property type="nucleotide sequence ID" value="NZ_VIWP01000001.1"/>
</dbReference>
<evidence type="ECO:0000256" key="1">
    <source>
        <dbReference type="SAM" id="MobiDB-lite"/>
    </source>
</evidence>
<dbReference type="Proteomes" id="UP000320653">
    <property type="component" value="Unassembled WGS sequence"/>
</dbReference>
<reference evidence="3 4" key="1">
    <citation type="submission" date="2019-06" db="EMBL/GenBank/DDBJ databases">
        <title>Sorghum-associated microbial communities from plants grown in Nebraska, USA.</title>
        <authorList>
            <person name="Schachtman D."/>
        </authorList>
    </citation>
    <scope>NUCLEOTIDE SEQUENCE [LARGE SCALE GENOMIC DNA]</scope>
    <source>
        <strain evidence="3 4">1225</strain>
    </source>
</reference>
<keyword evidence="2" id="KW-0812">Transmembrane</keyword>
<keyword evidence="2" id="KW-0472">Membrane</keyword>
<dbReference type="OrthoDB" id="4302993at2"/>
<keyword evidence="4" id="KW-1185">Reference proteome</keyword>
<dbReference type="Pfam" id="PF07235">
    <property type="entry name" value="DUF1427"/>
    <property type="match status" value="1"/>
</dbReference>
<accession>A0A561R6V3</accession>
<dbReference type="InterPro" id="IPR009872">
    <property type="entry name" value="DUF1427"/>
</dbReference>
<comment type="caution">
    <text evidence="3">The sequence shown here is derived from an EMBL/GenBank/DDBJ whole genome shotgun (WGS) entry which is preliminary data.</text>
</comment>